<dbReference type="AlphaFoldDB" id="A0A0F9EI67"/>
<evidence type="ECO:0000256" key="1">
    <source>
        <dbReference type="SAM" id="MobiDB-lite"/>
    </source>
</evidence>
<sequence>MDCAQAAAWYMTHHHYTCQQMADLLGRATLLDRAASEGTCAIMGEDFSRAANPFDSCYLNMGASMFKLIPVAIADVTQPLRLMRERVQQETQVTRDETLAAAGREAAIVTNAAEETRARVERELAATERDRGIVLPTWIRHADHLPIMFADNYSFPLEVGMRLNFTIEAFSFVYQDVLYEWDAAHQVRIRALIWMRMHPVTGRYNLGSTRLDSSYLGELPHIDHRHACLAPTGLPELIRNQDALFQVKRAINRCYSRVNMNSLLCSVDAWSREARRTIPGAVINFWEASDHGRAIPTNDAGHVDPAYFHADRVIPMEQERQATWDAGRLGTLETPPTPPGILQPGRRPDETALEYMNRVAAEHLQRQLHTEAAFHPAGEPAFPPVPPLTPEQTAAAVTENEEAEEGTDIEEGDDGPV</sequence>
<organism evidence="2">
    <name type="scientific">marine sediment metagenome</name>
    <dbReference type="NCBI Taxonomy" id="412755"/>
    <lineage>
        <taxon>unclassified sequences</taxon>
        <taxon>metagenomes</taxon>
        <taxon>ecological metagenomes</taxon>
    </lineage>
</organism>
<dbReference type="EMBL" id="LAZR01034700">
    <property type="protein sequence ID" value="KKL44595.1"/>
    <property type="molecule type" value="Genomic_DNA"/>
</dbReference>
<comment type="caution">
    <text evidence="2">The sequence shown here is derived from an EMBL/GenBank/DDBJ whole genome shotgun (WGS) entry which is preliminary data.</text>
</comment>
<accession>A0A0F9EI67</accession>
<reference evidence="2" key="1">
    <citation type="journal article" date="2015" name="Nature">
        <title>Complex archaea that bridge the gap between prokaryotes and eukaryotes.</title>
        <authorList>
            <person name="Spang A."/>
            <person name="Saw J.H."/>
            <person name="Jorgensen S.L."/>
            <person name="Zaremba-Niedzwiedzka K."/>
            <person name="Martijn J."/>
            <person name="Lind A.E."/>
            <person name="van Eijk R."/>
            <person name="Schleper C."/>
            <person name="Guy L."/>
            <person name="Ettema T.J."/>
        </authorList>
    </citation>
    <scope>NUCLEOTIDE SEQUENCE</scope>
</reference>
<feature type="compositionally biased region" description="Acidic residues" evidence="1">
    <location>
        <begin position="399"/>
        <end position="417"/>
    </location>
</feature>
<feature type="region of interest" description="Disordered" evidence="1">
    <location>
        <begin position="376"/>
        <end position="417"/>
    </location>
</feature>
<evidence type="ECO:0000313" key="2">
    <source>
        <dbReference type="EMBL" id="KKL44595.1"/>
    </source>
</evidence>
<protein>
    <submittedName>
        <fullName evidence="2">Uncharacterized protein</fullName>
    </submittedName>
</protein>
<name>A0A0F9EI67_9ZZZZ</name>
<gene>
    <name evidence="2" type="ORF">LCGC14_2364110</name>
</gene>
<proteinExistence type="predicted"/>